<dbReference type="PIRSF" id="PIRSF000390">
    <property type="entry name" value="PLP_StrS"/>
    <property type="match status" value="1"/>
</dbReference>
<protein>
    <submittedName>
        <fullName evidence="2">DegT/DnrJ/EryC1/StrS family aminotransferase</fullName>
    </submittedName>
</protein>
<reference evidence="2 3" key="1">
    <citation type="submission" date="2020-12" db="EMBL/GenBank/DDBJ databases">
        <title>Bacterial novel species Adhaeribacter sp. BT258 isolated from soil.</title>
        <authorList>
            <person name="Jung H.-Y."/>
        </authorList>
    </citation>
    <scope>NUCLEOTIDE SEQUENCE [LARGE SCALE GENOMIC DNA]</scope>
    <source>
        <strain evidence="2 3">BT258</strain>
    </source>
</reference>
<dbReference type="GO" id="GO:0008483">
    <property type="term" value="F:transaminase activity"/>
    <property type="evidence" value="ECO:0007669"/>
    <property type="project" value="UniProtKB-KW"/>
</dbReference>
<evidence type="ECO:0000313" key="2">
    <source>
        <dbReference type="EMBL" id="MBK0401699.1"/>
    </source>
</evidence>
<gene>
    <name evidence="2" type="ORF">I5M27_01805</name>
</gene>
<dbReference type="Proteomes" id="UP000644147">
    <property type="component" value="Unassembled WGS sequence"/>
</dbReference>
<evidence type="ECO:0000313" key="3">
    <source>
        <dbReference type="Proteomes" id="UP000644147"/>
    </source>
</evidence>
<comment type="similarity">
    <text evidence="1">Belongs to the DegT/DnrJ/EryC1 family.</text>
</comment>
<dbReference type="SUPFAM" id="SSF53383">
    <property type="entry name" value="PLP-dependent transferases"/>
    <property type="match status" value="1"/>
</dbReference>
<dbReference type="Gene3D" id="3.90.1150.10">
    <property type="entry name" value="Aspartate Aminotransferase, domain 1"/>
    <property type="match status" value="1"/>
</dbReference>
<dbReference type="PANTHER" id="PTHR30244:SF42">
    <property type="entry name" value="UDP-2-ACETAMIDO-2-DEOXY-3-OXO-D-GLUCURONATE AMINOTRANSFERASE"/>
    <property type="match status" value="1"/>
</dbReference>
<evidence type="ECO:0000256" key="1">
    <source>
        <dbReference type="RuleBase" id="RU004508"/>
    </source>
</evidence>
<dbReference type="CDD" id="cd00616">
    <property type="entry name" value="AHBA_syn"/>
    <property type="match status" value="1"/>
</dbReference>
<keyword evidence="1" id="KW-0663">Pyridoxal phosphate</keyword>
<dbReference type="InterPro" id="IPR000653">
    <property type="entry name" value="DegT/StrS_aminotransferase"/>
</dbReference>
<dbReference type="Pfam" id="PF01041">
    <property type="entry name" value="DegT_DnrJ_EryC1"/>
    <property type="match status" value="1"/>
</dbReference>
<keyword evidence="3" id="KW-1185">Reference proteome</keyword>
<dbReference type="InterPro" id="IPR015421">
    <property type="entry name" value="PyrdxlP-dep_Trfase_major"/>
</dbReference>
<accession>A0ABS1BXB7</accession>
<sequence>MVDLKNQYLRIKNEVDAAIAQTLNTTTFINGPQVTEFAHNLGLFLRVKHVIPCANGTDALQIAMMALGLEPGDEVIVPTFTYVATAEVIALLGFVPVMVESDPETFNVRAEDIINAITAKTKAIVPVHLFGQCVDMEPLLKLAEDHNLYVIEDTAQALGAEYTFSDSTIKRAGTMGTIGCTSFFPSKNLGCYGDGGALYTDNDDLAEKVRMIANHGQAKKYHHKMVGINSRLDTLQAGILNVKLKYLDEYAANRNAAADYYDKAFSGVSGLQTPRRQNNSTHVFHQYTLIVNNGKRDELKAYLETRGIPSMVYYPLPLYAQEAFKNDKYKAENFPTAEYLCSSVLSLPIHTEMTEEQLNQIAAAVLAFFNSQR</sequence>
<keyword evidence="2" id="KW-0032">Aminotransferase</keyword>
<organism evidence="2 3">
    <name type="scientific">Adhaeribacter terrigena</name>
    <dbReference type="NCBI Taxonomy" id="2793070"/>
    <lineage>
        <taxon>Bacteria</taxon>
        <taxon>Pseudomonadati</taxon>
        <taxon>Bacteroidota</taxon>
        <taxon>Cytophagia</taxon>
        <taxon>Cytophagales</taxon>
        <taxon>Hymenobacteraceae</taxon>
        <taxon>Adhaeribacter</taxon>
    </lineage>
</organism>
<dbReference type="InterPro" id="IPR015424">
    <property type="entry name" value="PyrdxlP-dep_Trfase"/>
</dbReference>
<dbReference type="PANTHER" id="PTHR30244">
    <property type="entry name" value="TRANSAMINASE"/>
    <property type="match status" value="1"/>
</dbReference>
<dbReference type="Gene3D" id="3.40.640.10">
    <property type="entry name" value="Type I PLP-dependent aspartate aminotransferase-like (Major domain)"/>
    <property type="match status" value="1"/>
</dbReference>
<dbReference type="EMBL" id="JAEHFX010000001">
    <property type="protein sequence ID" value="MBK0401699.1"/>
    <property type="molecule type" value="Genomic_DNA"/>
</dbReference>
<name>A0ABS1BXB7_9BACT</name>
<comment type="caution">
    <text evidence="2">The sequence shown here is derived from an EMBL/GenBank/DDBJ whole genome shotgun (WGS) entry which is preliminary data.</text>
</comment>
<dbReference type="InterPro" id="IPR015422">
    <property type="entry name" value="PyrdxlP-dep_Trfase_small"/>
</dbReference>
<keyword evidence="2" id="KW-0808">Transferase</keyword>
<proteinExistence type="inferred from homology"/>